<keyword evidence="2" id="KW-1185">Reference proteome</keyword>
<evidence type="ECO:0000313" key="1">
    <source>
        <dbReference type="EMBL" id="CDQ24553.1"/>
    </source>
</evidence>
<name>A0A024P704_9BACI</name>
<dbReference type="Proteomes" id="UP000028868">
    <property type="component" value="Unassembled WGS sequence"/>
</dbReference>
<protein>
    <recommendedName>
        <fullName evidence="3">Tetratricopeptide repeat protein</fullName>
    </recommendedName>
</protein>
<dbReference type="Gene3D" id="1.25.40.10">
    <property type="entry name" value="Tetratricopeptide repeat domain"/>
    <property type="match status" value="1"/>
</dbReference>
<organism evidence="1 2">
    <name type="scientific">Halobacillus karajensis</name>
    <dbReference type="NCBI Taxonomy" id="195088"/>
    <lineage>
        <taxon>Bacteria</taxon>
        <taxon>Bacillati</taxon>
        <taxon>Bacillota</taxon>
        <taxon>Bacilli</taxon>
        <taxon>Bacillales</taxon>
        <taxon>Bacillaceae</taxon>
        <taxon>Halobacillus</taxon>
    </lineage>
</organism>
<proteinExistence type="predicted"/>
<reference evidence="2" key="1">
    <citation type="submission" date="2014-03" db="EMBL/GenBank/DDBJ databases">
        <authorList>
            <person name="Urmite Genomes U."/>
        </authorList>
    </citation>
    <scope>NUCLEOTIDE SEQUENCE [LARGE SCALE GENOMIC DNA]</scope>
    <source>
        <strain evidence="2">HD-03</strain>
    </source>
</reference>
<dbReference type="SUPFAM" id="SSF116965">
    <property type="entry name" value="Hypothetical protein MPN330"/>
    <property type="match status" value="1"/>
</dbReference>
<gene>
    <name evidence="1" type="ORF">BN983_02841</name>
</gene>
<dbReference type="OrthoDB" id="2961242at2"/>
<sequence>MENNNGNLVMFPKWKVTLERVGLEALKEKRYKDASEAFEPLVEYGAANIDVITGLLMSWIELGLYDEAEELCQEQMKEDFEQYYHYLHIYITILFQSNQYEEIVNLLDEVFESEDIPHQSRTQLWQMYEVSRKLLEDRHKEEGTKFFDELMDALNTDDIHKQWLAIDQLKKQSPEPFLGDVRKILMEESVHPLIKSSIIEWFRDGGVEESVSILKFGQTSTVVPSELTQLHSDYIIKQIQMRLGQIEQNNPTMYEMINRLLYHYCYVRYPIFPDEKEVPILVEALKQLGHEYLQLPFSINEELDNVDQYKSEIELCEQHYVFIVGD</sequence>
<dbReference type="InterPro" id="IPR011990">
    <property type="entry name" value="TPR-like_helical_dom_sf"/>
</dbReference>
<comment type="caution">
    <text evidence="1">The sequence shown here is derived from an EMBL/GenBank/DDBJ whole genome shotgun (WGS) entry which is preliminary data.</text>
</comment>
<dbReference type="RefSeq" id="WP_035509471.1">
    <property type="nucleotide sequence ID" value="NZ_CCDH010000001.1"/>
</dbReference>
<evidence type="ECO:0000313" key="2">
    <source>
        <dbReference type="Proteomes" id="UP000028868"/>
    </source>
</evidence>
<dbReference type="EMBL" id="CCDI010000003">
    <property type="protein sequence ID" value="CDQ24553.1"/>
    <property type="molecule type" value="Genomic_DNA"/>
</dbReference>
<evidence type="ECO:0008006" key="3">
    <source>
        <dbReference type="Google" id="ProtNLM"/>
    </source>
</evidence>
<dbReference type="AlphaFoldDB" id="A0A024P704"/>
<reference evidence="1 2" key="2">
    <citation type="submission" date="2014-05" db="EMBL/GenBank/DDBJ databases">
        <title>Draft genome sequence of Halobacillus karajensis HK-03.</title>
        <authorList>
            <person name="Khelaifia S."/>
            <person name="Croce O."/>
            <person name="Lagier J.C."/>
            <person name="Raoult D."/>
        </authorList>
    </citation>
    <scope>NUCLEOTIDE SEQUENCE [LARGE SCALE GENOMIC DNA]</scope>
    <source>
        <strain evidence="1 2">HD-03</strain>
    </source>
</reference>
<accession>A0A024P704</accession>